<proteinExistence type="predicted"/>
<sequence length="72" mass="7944">MMSEEDSTRVHENEGVEKASQESKDGKATEKLTEVQFTVSLELKALPKPASSPEKQKKTESIQPKLAKSLIS</sequence>
<accession>A0ABN7RNQ9</accession>
<evidence type="ECO:0000313" key="3">
    <source>
        <dbReference type="Proteomes" id="UP001158576"/>
    </source>
</evidence>
<keyword evidence="3" id="KW-1185">Reference proteome</keyword>
<feature type="compositionally biased region" description="Basic and acidic residues" evidence="1">
    <location>
        <begin position="1"/>
        <end position="33"/>
    </location>
</feature>
<feature type="region of interest" description="Disordered" evidence="1">
    <location>
        <begin position="1"/>
        <end position="72"/>
    </location>
</feature>
<dbReference type="EMBL" id="OU015568">
    <property type="protein sequence ID" value="CAG5079327.1"/>
    <property type="molecule type" value="Genomic_DNA"/>
</dbReference>
<gene>
    <name evidence="2" type="ORF">OKIOD_LOCUS784</name>
</gene>
<protein>
    <submittedName>
        <fullName evidence="2">Oidioi.mRNA.OKI2018_I69.PAR.g9226.t1.cds</fullName>
    </submittedName>
</protein>
<dbReference type="Proteomes" id="UP001158576">
    <property type="component" value="Chromosome PAR"/>
</dbReference>
<evidence type="ECO:0000313" key="2">
    <source>
        <dbReference type="EMBL" id="CAG5079327.1"/>
    </source>
</evidence>
<evidence type="ECO:0000256" key="1">
    <source>
        <dbReference type="SAM" id="MobiDB-lite"/>
    </source>
</evidence>
<reference evidence="2 3" key="1">
    <citation type="submission" date="2021-04" db="EMBL/GenBank/DDBJ databases">
        <authorList>
            <person name="Bliznina A."/>
        </authorList>
    </citation>
    <scope>NUCLEOTIDE SEQUENCE [LARGE SCALE GENOMIC DNA]</scope>
</reference>
<organism evidence="2 3">
    <name type="scientific">Oikopleura dioica</name>
    <name type="common">Tunicate</name>
    <dbReference type="NCBI Taxonomy" id="34765"/>
    <lineage>
        <taxon>Eukaryota</taxon>
        <taxon>Metazoa</taxon>
        <taxon>Chordata</taxon>
        <taxon>Tunicata</taxon>
        <taxon>Appendicularia</taxon>
        <taxon>Copelata</taxon>
        <taxon>Oikopleuridae</taxon>
        <taxon>Oikopleura</taxon>
    </lineage>
</organism>
<name>A0ABN7RNQ9_OIKDI</name>